<sequence>MPDSEETTASAAPKRPHSAVDGDSNDDDSSSDDDFGPALPSEVAPKKKRRKLPFEKVYVTALPASPRYSKSLMHKEQLSFVTFTPFTDFVITSSIDGVVKFWKKMADGIEFVKEFRAHPGEIRSTAVSADGRSFATAGTDKTVKIFDVITFDLLASYPLEFTPRCVCWVHRRGASLPLLAVTDETSSTINVFDGRGENPQPMHTVTSVHRKPVVSIAFNNAYDCVISADESGMVEYWRAGDGSFEKPDNVFELKSSTNLFAFKKAKSVPTAITMSPSGEQFATVSFPDRQIRVFEFATGKLYRTYDESIATITDMQQAGTAPYQLDEVEFGRRLAVERELEGETMRDKINVSFDESGHFLLYGSLYGIKCINTYTNRVVRVYGRDEPFRALNLTLYQGQPQRKGVVTVSMAASSNPLLQEAEARDPILISTGFAKVRFYMFTNETEVSKSTRDVQNEKPTEGAGGTKAAGPKAGETGTAAILHTTMGDIHLRLYPSAAPRTVENFVTHARRGYYNNTIFHRVIRKFMIQGGDPQGDGTGGESIWGGEFNDEFSSLKHDKPYTLSMANAGPNSNGSQFFITTEKASWLDNKHTIFGRAVQGLDVVHRIENVRTFKEKPEVDVKIISITVS</sequence>
<organism evidence="13 14">
    <name type="scientific">Penicillium argentinense</name>
    <dbReference type="NCBI Taxonomy" id="1131581"/>
    <lineage>
        <taxon>Eukaryota</taxon>
        <taxon>Fungi</taxon>
        <taxon>Dikarya</taxon>
        <taxon>Ascomycota</taxon>
        <taxon>Pezizomycotina</taxon>
        <taxon>Eurotiomycetes</taxon>
        <taxon>Eurotiomycetidae</taxon>
        <taxon>Eurotiales</taxon>
        <taxon>Aspergillaceae</taxon>
        <taxon>Penicillium</taxon>
    </lineage>
</organism>
<dbReference type="SUPFAM" id="SSF50978">
    <property type="entry name" value="WD40 repeat-like"/>
    <property type="match status" value="1"/>
</dbReference>
<feature type="repeat" description="WD" evidence="10">
    <location>
        <begin position="71"/>
        <end position="103"/>
    </location>
</feature>
<evidence type="ECO:0000256" key="11">
    <source>
        <dbReference type="SAM" id="MobiDB-lite"/>
    </source>
</evidence>
<evidence type="ECO:0000313" key="14">
    <source>
        <dbReference type="Proteomes" id="UP001149074"/>
    </source>
</evidence>
<dbReference type="InterPro" id="IPR015943">
    <property type="entry name" value="WD40/YVTN_repeat-like_dom_sf"/>
</dbReference>
<keyword evidence="6" id="KW-0697">Rotamase</keyword>
<dbReference type="Gene3D" id="2.40.100.10">
    <property type="entry name" value="Cyclophilin-like"/>
    <property type="match status" value="1"/>
</dbReference>
<dbReference type="GO" id="GO:0006457">
    <property type="term" value="P:protein folding"/>
    <property type="evidence" value="ECO:0007669"/>
    <property type="project" value="InterPro"/>
</dbReference>
<dbReference type="PROSITE" id="PS00170">
    <property type="entry name" value="CSA_PPIASE_1"/>
    <property type="match status" value="1"/>
</dbReference>
<name>A0A9W9FQG9_9EURO</name>
<dbReference type="PANTHER" id="PTHR45625">
    <property type="entry name" value="PEPTIDYL-PROLYL CIS-TRANS ISOMERASE-RELATED"/>
    <property type="match status" value="1"/>
</dbReference>
<dbReference type="InterPro" id="IPR036322">
    <property type="entry name" value="WD40_repeat_dom_sf"/>
</dbReference>
<dbReference type="InterPro" id="IPR044666">
    <property type="entry name" value="Cyclophilin_A-like"/>
</dbReference>
<dbReference type="SUPFAM" id="SSF50891">
    <property type="entry name" value="Cyclophilin-like"/>
    <property type="match status" value="1"/>
</dbReference>
<keyword evidence="14" id="KW-1185">Reference proteome</keyword>
<dbReference type="PROSITE" id="PS50082">
    <property type="entry name" value="WD_REPEATS_2"/>
    <property type="match status" value="2"/>
</dbReference>
<dbReference type="GeneID" id="81356199"/>
<feature type="domain" description="PPIase cyclophilin-type" evidence="12">
    <location>
        <begin position="483"/>
        <end position="628"/>
    </location>
</feature>
<dbReference type="RefSeq" id="XP_056477577.1">
    <property type="nucleotide sequence ID" value="XM_056617220.1"/>
</dbReference>
<dbReference type="Gene3D" id="2.130.10.10">
    <property type="entry name" value="YVTN repeat-like/Quinoprotein amine dehydrogenase"/>
    <property type="match status" value="1"/>
</dbReference>
<accession>A0A9W9FQG9</accession>
<feature type="region of interest" description="Disordered" evidence="11">
    <location>
        <begin position="1"/>
        <end position="46"/>
    </location>
</feature>
<dbReference type="Pfam" id="PF00160">
    <property type="entry name" value="Pro_isomerase"/>
    <property type="match status" value="1"/>
</dbReference>
<dbReference type="GO" id="GO:0005634">
    <property type="term" value="C:nucleus"/>
    <property type="evidence" value="ECO:0007669"/>
    <property type="project" value="UniProtKB-ARBA"/>
</dbReference>
<dbReference type="Proteomes" id="UP001149074">
    <property type="component" value="Unassembled WGS sequence"/>
</dbReference>
<keyword evidence="4 10" id="KW-0853">WD repeat</keyword>
<dbReference type="EMBL" id="JAPQKI010000004">
    <property type="protein sequence ID" value="KAJ5104197.1"/>
    <property type="molecule type" value="Genomic_DNA"/>
</dbReference>
<dbReference type="GO" id="GO:0003755">
    <property type="term" value="F:peptidyl-prolyl cis-trans isomerase activity"/>
    <property type="evidence" value="ECO:0007669"/>
    <property type="project" value="UniProtKB-KW"/>
</dbReference>
<comment type="catalytic activity">
    <reaction evidence="1">
        <text>[protein]-peptidylproline (omega=180) = [protein]-peptidylproline (omega=0)</text>
        <dbReference type="Rhea" id="RHEA:16237"/>
        <dbReference type="Rhea" id="RHEA-COMP:10747"/>
        <dbReference type="Rhea" id="RHEA-COMP:10748"/>
        <dbReference type="ChEBI" id="CHEBI:83833"/>
        <dbReference type="ChEBI" id="CHEBI:83834"/>
        <dbReference type="EC" id="5.2.1.8"/>
    </reaction>
</comment>
<dbReference type="AlphaFoldDB" id="A0A9W9FQG9"/>
<reference evidence="13" key="1">
    <citation type="submission" date="2022-11" db="EMBL/GenBank/DDBJ databases">
        <authorList>
            <person name="Petersen C."/>
        </authorList>
    </citation>
    <scope>NUCLEOTIDE SEQUENCE</scope>
    <source>
        <strain evidence="13">IBT 30761</strain>
    </source>
</reference>
<dbReference type="FunFam" id="2.130.10.10:FF:000450">
    <property type="entry name" value="Peptidylprolyl isomerase domain and WD-repeat protein 1"/>
    <property type="match status" value="1"/>
</dbReference>
<feature type="compositionally biased region" description="Basic and acidic residues" evidence="11">
    <location>
        <begin position="449"/>
        <end position="460"/>
    </location>
</feature>
<comment type="similarity">
    <text evidence="2">Belongs to the cyclophilin-type PPIase family.</text>
</comment>
<dbReference type="InterPro" id="IPR020892">
    <property type="entry name" value="Cyclophilin-type_PPIase_CS"/>
</dbReference>
<proteinExistence type="inferred from homology"/>
<keyword evidence="7 13" id="KW-0413">Isomerase</keyword>
<evidence type="ECO:0000256" key="4">
    <source>
        <dbReference type="ARBA" id="ARBA00022574"/>
    </source>
</evidence>
<dbReference type="OrthoDB" id="10264753at2759"/>
<dbReference type="FunFam" id="2.40.100.10:FF:000003">
    <property type="entry name" value="Peptidylprolyl isomerase domain and WD repeat-containing 1"/>
    <property type="match status" value="1"/>
</dbReference>
<feature type="compositionally biased region" description="Acidic residues" evidence="11">
    <location>
        <begin position="23"/>
        <end position="35"/>
    </location>
</feature>
<reference evidence="13" key="2">
    <citation type="journal article" date="2023" name="IMA Fungus">
        <title>Comparative genomic study of the Penicillium genus elucidates a diverse pangenome and 15 lateral gene transfer events.</title>
        <authorList>
            <person name="Petersen C."/>
            <person name="Sorensen T."/>
            <person name="Nielsen M.R."/>
            <person name="Sondergaard T.E."/>
            <person name="Sorensen J.L."/>
            <person name="Fitzpatrick D.A."/>
            <person name="Frisvad J.C."/>
            <person name="Nielsen K.L."/>
        </authorList>
    </citation>
    <scope>NUCLEOTIDE SEQUENCE</scope>
    <source>
        <strain evidence="13">IBT 30761</strain>
    </source>
</reference>
<dbReference type="Pfam" id="PF00400">
    <property type="entry name" value="WD40"/>
    <property type="match status" value="2"/>
</dbReference>
<dbReference type="PANTHER" id="PTHR45625:SF4">
    <property type="entry name" value="PEPTIDYLPROLYL ISOMERASE DOMAIN AND WD REPEAT-CONTAINING PROTEIN 1"/>
    <property type="match status" value="1"/>
</dbReference>
<dbReference type="EC" id="5.2.1.8" evidence="3"/>
<dbReference type="PRINTS" id="PR00153">
    <property type="entry name" value="CSAPPISMRASE"/>
</dbReference>
<gene>
    <name evidence="13" type="ORF">N7532_004726</name>
</gene>
<dbReference type="PROSITE" id="PS50294">
    <property type="entry name" value="WD_REPEATS_REGION"/>
    <property type="match status" value="1"/>
</dbReference>
<evidence type="ECO:0000259" key="12">
    <source>
        <dbReference type="PROSITE" id="PS50072"/>
    </source>
</evidence>
<dbReference type="InterPro" id="IPR029000">
    <property type="entry name" value="Cyclophilin-like_dom_sf"/>
</dbReference>
<dbReference type="SMART" id="SM00320">
    <property type="entry name" value="WD40"/>
    <property type="match status" value="4"/>
</dbReference>
<feature type="region of interest" description="Disordered" evidence="11">
    <location>
        <begin position="449"/>
        <end position="474"/>
    </location>
</feature>
<feature type="repeat" description="WD" evidence="10">
    <location>
        <begin position="115"/>
        <end position="156"/>
    </location>
</feature>
<evidence type="ECO:0000256" key="10">
    <source>
        <dbReference type="PROSITE-ProRule" id="PRU00221"/>
    </source>
</evidence>
<protein>
    <recommendedName>
        <fullName evidence="9">Peptidyl-prolyl cis-trans isomerase-like 1</fullName>
        <ecNumber evidence="3">5.2.1.8</ecNumber>
    </recommendedName>
    <alternativeName>
        <fullName evidence="8">Rotamase</fullName>
    </alternativeName>
</protein>
<evidence type="ECO:0000256" key="8">
    <source>
        <dbReference type="ARBA" id="ARBA00029569"/>
    </source>
</evidence>
<evidence type="ECO:0000256" key="2">
    <source>
        <dbReference type="ARBA" id="ARBA00007365"/>
    </source>
</evidence>
<evidence type="ECO:0000256" key="5">
    <source>
        <dbReference type="ARBA" id="ARBA00022737"/>
    </source>
</evidence>
<evidence type="ECO:0000256" key="7">
    <source>
        <dbReference type="ARBA" id="ARBA00023235"/>
    </source>
</evidence>
<dbReference type="InterPro" id="IPR002130">
    <property type="entry name" value="Cyclophilin-type_PPIase_dom"/>
</dbReference>
<evidence type="ECO:0000313" key="13">
    <source>
        <dbReference type="EMBL" id="KAJ5104197.1"/>
    </source>
</evidence>
<evidence type="ECO:0000256" key="3">
    <source>
        <dbReference type="ARBA" id="ARBA00013194"/>
    </source>
</evidence>
<evidence type="ECO:0000256" key="1">
    <source>
        <dbReference type="ARBA" id="ARBA00000971"/>
    </source>
</evidence>
<dbReference type="InterPro" id="IPR001680">
    <property type="entry name" value="WD40_rpt"/>
</dbReference>
<dbReference type="PROSITE" id="PS50072">
    <property type="entry name" value="CSA_PPIASE_2"/>
    <property type="match status" value="1"/>
</dbReference>
<evidence type="ECO:0000256" key="9">
    <source>
        <dbReference type="ARBA" id="ARBA00040798"/>
    </source>
</evidence>
<keyword evidence="5" id="KW-0677">Repeat</keyword>
<dbReference type="CDD" id="cd01927">
    <property type="entry name" value="cyclophilin_WD40"/>
    <property type="match status" value="1"/>
</dbReference>
<evidence type="ECO:0000256" key="6">
    <source>
        <dbReference type="ARBA" id="ARBA00023110"/>
    </source>
</evidence>
<comment type="caution">
    <text evidence="13">The sequence shown here is derived from an EMBL/GenBank/DDBJ whole genome shotgun (WGS) entry which is preliminary data.</text>
</comment>